<reference evidence="2" key="2">
    <citation type="journal article" date="2015" name="Data Brief">
        <title>Shoot transcriptome of the giant reed, Arundo donax.</title>
        <authorList>
            <person name="Barrero R.A."/>
            <person name="Guerrero F.D."/>
            <person name="Moolhuijzen P."/>
            <person name="Goolsby J.A."/>
            <person name="Tidwell J."/>
            <person name="Bellgard S.E."/>
            <person name="Bellgard M.I."/>
        </authorList>
    </citation>
    <scope>NUCLEOTIDE SEQUENCE</scope>
    <source>
        <tissue evidence="2">Shoot tissue taken approximately 20 cm above the soil surface</tissue>
    </source>
</reference>
<organism evidence="2">
    <name type="scientific">Arundo donax</name>
    <name type="common">Giant reed</name>
    <name type="synonym">Donax arundinaceus</name>
    <dbReference type="NCBI Taxonomy" id="35708"/>
    <lineage>
        <taxon>Eukaryota</taxon>
        <taxon>Viridiplantae</taxon>
        <taxon>Streptophyta</taxon>
        <taxon>Embryophyta</taxon>
        <taxon>Tracheophyta</taxon>
        <taxon>Spermatophyta</taxon>
        <taxon>Magnoliopsida</taxon>
        <taxon>Liliopsida</taxon>
        <taxon>Poales</taxon>
        <taxon>Poaceae</taxon>
        <taxon>PACMAD clade</taxon>
        <taxon>Arundinoideae</taxon>
        <taxon>Arundineae</taxon>
        <taxon>Arundo</taxon>
    </lineage>
</organism>
<feature type="region of interest" description="Disordered" evidence="1">
    <location>
        <begin position="1"/>
        <end position="35"/>
    </location>
</feature>
<sequence>MRTWRRGGATGGGDDHRGRSARRCSGSRGVKARVGSGPCHRYGALDTKNWRRAHRRWRSAMGGGSAGVGEERRLWRRLGHREARRRHG</sequence>
<accession>A0A0A9FV62</accession>
<proteinExistence type="predicted"/>
<protein>
    <submittedName>
        <fullName evidence="2">Uncharacterized protein</fullName>
    </submittedName>
</protein>
<reference evidence="2" key="1">
    <citation type="submission" date="2014-09" db="EMBL/GenBank/DDBJ databases">
        <authorList>
            <person name="Magalhaes I.L.F."/>
            <person name="Oliveira U."/>
            <person name="Santos F.R."/>
            <person name="Vidigal T.H.D.A."/>
            <person name="Brescovit A.D."/>
            <person name="Santos A.J."/>
        </authorList>
    </citation>
    <scope>NUCLEOTIDE SEQUENCE</scope>
    <source>
        <tissue evidence="2">Shoot tissue taken approximately 20 cm above the soil surface</tissue>
    </source>
</reference>
<name>A0A0A9FV62_ARUDO</name>
<evidence type="ECO:0000313" key="2">
    <source>
        <dbReference type="EMBL" id="JAE16745.1"/>
    </source>
</evidence>
<evidence type="ECO:0000256" key="1">
    <source>
        <dbReference type="SAM" id="MobiDB-lite"/>
    </source>
</evidence>
<dbReference type="AlphaFoldDB" id="A0A0A9FV62"/>
<dbReference type="EMBL" id="GBRH01181151">
    <property type="protein sequence ID" value="JAE16745.1"/>
    <property type="molecule type" value="Transcribed_RNA"/>
</dbReference>